<comment type="caution">
    <text evidence="7">The sequence shown here is derived from an EMBL/GenBank/DDBJ whole genome shotgun (WGS) entry which is preliminary data.</text>
</comment>
<dbReference type="GO" id="GO:0005794">
    <property type="term" value="C:Golgi apparatus"/>
    <property type="evidence" value="ECO:0007669"/>
    <property type="project" value="TreeGrafter"/>
</dbReference>
<sequence>MIGISEIGDKTFLIAAVMAMKHPRWAVFTGAFSALCLMAVVSSLLGRVVPQLIPKNYTDMIAAILFFFFGLRMAWEAHCMKKQEQQHYTAVDKTDDEDIEDMTTIYHENNKAEYQGSLSEDEYEHEEKKIRQKQQPVLVEAFILTFLGEWGDKSQISTIALAASNDVLWVTIGVIVGHGICTGLAVLGGRLIADRISVRTVAMVGSFMFILFGCVYIHHAIYLQE</sequence>
<evidence type="ECO:0000256" key="5">
    <source>
        <dbReference type="ARBA" id="ARBA00023136"/>
    </source>
</evidence>
<organism evidence="7 8">
    <name type="scientific">Phascolomyces articulosus</name>
    <dbReference type="NCBI Taxonomy" id="60185"/>
    <lineage>
        <taxon>Eukaryota</taxon>
        <taxon>Fungi</taxon>
        <taxon>Fungi incertae sedis</taxon>
        <taxon>Mucoromycota</taxon>
        <taxon>Mucoromycotina</taxon>
        <taxon>Mucoromycetes</taxon>
        <taxon>Mucorales</taxon>
        <taxon>Lichtheimiaceae</taxon>
        <taxon>Phascolomyces</taxon>
    </lineage>
</organism>
<name>A0AAD5KDN2_9FUNG</name>
<dbReference type="GO" id="GO:0005384">
    <property type="term" value="F:manganese ion transmembrane transporter activity"/>
    <property type="evidence" value="ECO:0007669"/>
    <property type="project" value="TreeGrafter"/>
</dbReference>
<dbReference type="PROSITE" id="PS01214">
    <property type="entry name" value="UPF0016"/>
    <property type="match status" value="1"/>
</dbReference>
<dbReference type="Pfam" id="PF01169">
    <property type="entry name" value="GDT1"/>
    <property type="match status" value="2"/>
</dbReference>
<dbReference type="GO" id="GO:0015085">
    <property type="term" value="F:calcium ion transmembrane transporter activity"/>
    <property type="evidence" value="ECO:0007669"/>
    <property type="project" value="TreeGrafter"/>
</dbReference>
<dbReference type="GO" id="GO:0032472">
    <property type="term" value="P:Golgi calcium ion transport"/>
    <property type="evidence" value="ECO:0007669"/>
    <property type="project" value="TreeGrafter"/>
</dbReference>
<feature type="transmembrane region" description="Helical" evidence="6">
    <location>
        <begin position="201"/>
        <end position="222"/>
    </location>
</feature>
<dbReference type="InterPro" id="IPR001727">
    <property type="entry name" value="GDT1-like"/>
</dbReference>
<feature type="transmembrane region" description="Helical" evidence="6">
    <location>
        <begin position="25"/>
        <end position="45"/>
    </location>
</feature>
<comment type="subcellular location">
    <subcellularLocation>
        <location evidence="1 6">Membrane</location>
        <topology evidence="1 6">Multi-pass membrane protein</topology>
    </subcellularLocation>
</comment>
<reference evidence="7" key="2">
    <citation type="submission" date="2023-02" db="EMBL/GenBank/DDBJ databases">
        <authorList>
            <consortium name="DOE Joint Genome Institute"/>
            <person name="Mondo S.J."/>
            <person name="Chang Y."/>
            <person name="Wang Y."/>
            <person name="Ahrendt S."/>
            <person name="Andreopoulos W."/>
            <person name="Barry K."/>
            <person name="Beard J."/>
            <person name="Benny G.L."/>
            <person name="Blankenship S."/>
            <person name="Bonito G."/>
            <person name="Cuomo C."/>
            <person name="Desiro A."/>
            <person name="Gervers K.A."/>
            <person name="Hundley H."/>
            <person name="Kuo A."/>
            <person name="LaButti K."/>
            <person name="Lang B.F."/>
            <person name="Lipzen A."/>
            <person name="O'Donnell K."/>
            <person name="Pangilinan J."/>
            <person name="Reynolds N."/>
            <person name="Sandor L."/>
            <person name="Smith M.W."/>
            <person name="Tsang A."/>
            <person name="Grigoriev I.V."/>
            <person name="Stajich J.E."/>
            <person name="Spatafora J.W."/>
        </authorList>
    </citation>
    <scope>NUCLEOTIDE SEQUENCE</scope>
    <source>
        <strain evidence="7">RSA 2281</strain>
    </source>
</reference>
<evidence type="ECO:0000256" key="4">
    <source>
        <dbReference type="ARBA" id="ARBA00022989"/>
    </source>
</evidence>
<keyword evidence="4 6" id="KW-1133">Transmembrane helix</keyword>
<keyword evidence="5 6" id="KW-0472">Membrane</keyword>
<comment type="similarity">
    <text evidence="2 6">Belongs to the GDT1 family.</text>
</comment>
<dbReference type="InterPro" id="IPR049555">
    <property type="entry name" value="GDT1-like_CS"/>
</dbReference>
<dbReference type="Proteomes" id="UP001209540">
    <property type="component" value="Unassembled WGS sequence"/>
</dbReference>
<dbReference type="PANTHER" id="PTHR12608">
    <property type="entry name" value="TRANSMEMBRANE PROTEIN HTP-1 RELATED"/>
    <property type="match status" value="1"/>
</dbReference>
<reference evidence="7" key="1">
    <citation type="journal article" date="2022" name="IScience">
        <title>Evolution of zygomycete secretomes and the origins of terrestrial fungal ecologies.</title>
        <authorList>
            <person name="Chang Y."/>
            <person name="Wang Y."/>
            <person name="Mondo S."/>
            <person name="Ahrendt S."/>
            <person name="Andreopoulos W."/>
            <person name="Barry K."/>
            <person name="Beard J."/>
            <person name="Benny G.L."/>
            <person name="Blankenship S."/>
            <person name="Bonito G."/>
            <person name="Cuomo C."/>
            <person name="Desiro A."/>
            <person name="Gervers K.A."/>
            <person name="Hundley H."/>
            <person name="Kuo A."/>
            <person name="LaButti K."/>
            <person name="Lang B.F."/>
            <person name="Lipzen A."/>
            <person name="O'Donnell K."/>
            <person name="Pangilinan J."/>
            <person name="Reynolds N."/>
            <person name="Sandor L."/>
            <person name="Smith M.E."/>
            <person name="Tsang A."/>
            <person name="Grigoriev I.V."/>
            <person name="Stajich J.E."/>
            <person name="Spatafora J.W."/>
        </authorList>
    </citation>
    <scope>NUCLEOTIDE SEQUENCE</scope>
    <source>
        <strain evidence="7">RSA 2281</strain>
    </source>
</reference>
<feature type="transmembrane region" description="Helical" evidence="6">
    <location>
        <begin position="167"/>
        <end position="189"/>
    </location>
</feature>
<dbReference type="GO" id="GO:0032468">
    <property type="term" value="P:Golgi calcium ion homeostasis"/>
    <property type="evidence" value="ECO:0007669"/>
    <property type="project" value="TreeGrafter"/>
</dbReference>
<evidence type="ECO:0000256" key="2">
    <source>
        <dbReference type="ARBA" id="ARBA00009190"/>
    </source>
</evidence>
<evidence type="ECO:0000256" key="1">
    <source>
        <dbReference type="ARBA" id="ARBA00004141"/>
    </source>
</evidence>
<dbReference type="AlphaFoldDB" id="A0AAD5KDN2"/>
<evidence type="ECO:0000256" key="3">
    <source>
        <dbReference type="ARBA" id="ARBA00022692"/>
    </source>
</evidence>
<evidence type="ECO:0000313" key="8">
    <source>
        <dbReference type="Proteomes" id="UP001209540"/>
    </source>
</evidence>
<keyword evidence="8" id="KW-1185">Reference proteome</keyword>
<evidence type="ECO:0000313" key="7">
    <source>
        <dbReference type="EMBL" id="KAI9268006.1"/>
    </source>
</evidence>
<gene>
    <name evidence="7" type="ORF">BDA99DRAFT_546405</name>
</gene>
<feature type="transmembrane region" description="Helical" evidence="6">
    <location>
        <begin position="57"/>
        <end position="75"/>
    </location>
</feature>
<dbReference type="GO" id="GO:0016020">
    <property type="term" value="C:membrane"/>
    <property type="evidence" value="ECO:0007669"/>
    <property type="project" value="UniProtKB-SubCell"/>
</dbReference>
<dbReference type="EMBL" id="JAIXMP010000009">
    <property type="protein sequence ID" value="KAI9268006.1"/>
    <property type="molecule type" value="Genomic_DNA"/>
</dbReference>
<evidence type="ECO:0000256" key="6">
    <source>
        <dbReference type="RuleBase" id="RU365102"/>
    </source>
</evidence>
<protein>
    <recommendedName>
        <fullName evidence="6">GDT1 family protein</fullName>
    </recommendedName>
</protein>
<keyword evidence="3 6" id="KW-0812">Transmembrane</keyword>
<accession>A0AAD5KDN2</accession>
<dbReference type="PANTHER" id="PTHR12608:SF1">
    <property type="entry name" value="TRANSMEMBRANE PROTEIN 165"/>
    <property type="match status" value="1"/>
</dbReference>
<comment type="caution">
    <text evidence="6">Lacks conserved residue(s) required for the propagation of feature annotation.</text>
</comment>
<proteinExistence type="inferred from homology"/>